<dbReference type="PANTHER" id="PTHR35805:SF1">
    <property type="entry name" value="ASPARTATE CARBAMOYLTRANSFERASE REGULATORY CHAIN"/>
    <property type="match status" value="1"/>
</dbReference>
<dbReference type="Pfam" id="PF01948">
    <property type="entry name" value="PyrI"/>
    <property type="match status" value="1"/>
</dbReference>
<dbReference type="PANTHER" id="PTHR35805">
    <property type="entry name" value="ASPARTATE CARBAMOYLTRANSFERASE REGULATORY CHAIN"/>
    <property type="match status" value="1"/>
</dbReference>
<feature type="domain" description="Aspartate carbamoyltransferase regulatory subunit C-terminal" evidence="5">
    <location>
        <begin position="100"/>
        <end position="145"/>
    </location>
</feature>
<reference evidence="6" key="1">
    <citation type="submission" date="2018-05" db="EMBL/GenBank/DDBJ databases">
        <authorList>
            <person name="Lanie J.A."/>
            <person name="Ng W.-L."/>
            <person name="Kazmierczak K.M."/>
            <person name="Andrzejewski T.M."/>
            <person name="Davidsen T.M."/>
            <person name="Wayne K.J."/>
            <person name="Tettelin H."/>
            <person name="Glass J.I."/>
            <person name="Rusch D."/>
            <person name="Podicherti R."/>
            <person name="Tsui H.-C.T."/>
            <person name="Winkler M.E."/>
        </authorList>
    </citation>
    <scope>NUCLEOTIDE SEQUENCE</scope>
</reference>
<dbReference type="InterPro" id="IPR020545">
    <property type="entry name" value="Asp_carbamoyltransf_reg_N"/>
</dbReference>
<dbReference type="InterPro" id="IPR020542">
    <property type="entry name" value="Asp_carbamoyltrfase_reg_C"/>
</dbReference>
<dbReference type="GO" id="GO:0009347">
    <property type="term" value="C:aspartate carbamoyltransferase complex"/>
    <property type="evidence" value="ECO:0007669"/>
    <property type="project" value="InterPro"/>
</dbReference>
<dbReference type="SUPFAM" id="SSF57825">
    <property type="entry name" value="Aspartate carbamoyltransferase, Regulatory-chain, C-terminal domain"/>
    <property type="match status" value="1"/>
</dbReference>
<proteinExistence type="inferred from homology"/>
<feature type="domain" description="Aspartate carbamoyltransferase regulatory subunit N-terminal" evidence="4">
    <location>
        <begin position="3"/>
        <end position="94"/>
    </location>
</feature>
<evidence type="ECO:0000259" key="4">
    <source>
        <dbReference type="Pfam" id="PF01948"/>
    </source>
</evidence>
<name>A0A381RJ90_9ZZZZ</name>
<evidence type="ECO:0000313" key="6">
    <source>
        <dbReference type="EMBL" id="SUZ90999.1"/>
    </source>
</evidence>
<protein>
    <submittedName>
        <fullName evidence="6">Uncharacterized protein</fullName>
    </submittedName>
</protein>
<dbReference type="AlphaFoldDB" id="A0A381RJ90"/>
<keyword evidence="2" id="KW-0862">Zinc</keyword>
<evidence type="ECO:0000256" key="1">
    <source>
        <dbReference type="ARBA" id="ARBA00022723"/>
    </source>
</evidence>
<keyword evidence="3" id="KW-0665">Pyrimidine biosynthesis</keyword>
<dbReference type="InterPro" id="IPR036793">
    <property type="entry name" value="Asp_carbatrfase_reg_N_sf"/>
</dbReference>
<dbReference type="Gene3D" id="3.30.70.140">
    <property type="entry name" value="Aspartate carbamoyltransferase regulatory subunit, N-terminal domain"/>
    <property type="match status" value="1"/>
</dbReference>
<organism evidence="6">
    <name type="scientific">marine metagenome</name>
    <dbReference type="NCBI Taxonomy" id="408172"/>
    <lineage>
        <taxon>unclassified sequences</taxon>
        <taxon>metagenomes</taxon>
        <taxon>ecological metagenomes</taxon>
    </lineage>
</organism>
<dbReference type="InterPro" id="IPR002801">
    <property type="entry name" value="Asp_carbamoylTrfase_reg"/>
</dbReference>
<gene>
    <name evidence="6" type="ORF">METZ01_LOCUS43853</name>
</gene>
<evidence type="ECO:0000256" key="3">
    <source>
        <dbReference type="ARBA" id="ARBA00022975"/>
    </source>
</evidence>
<dbReference type="NCBIfam" id="TIGR00240">
    <property type="entry name" value="ATCase_reg"/>
    <property type="match status" value="1"/>
</dbReference>
<dbReference type="Gene3D" id="2.30.30.20">
    <property type="entry name" value="Aspartate carbamoyltransferase regulatory subunit, C-terminal domain"/>
    <property type="match status" value="1"/>
</dbReference>
<dbReference type="SUPFAM" id="SSF54893">
    <property type="entry name" value="Aspartate carbamoyltransferase, Regulatory-chain, N-terminal domain"/>
    <property type="match status" value="1"/>
</dbReference>
<dbReference type="HAMAP" id="MF_00002">
    <property type="entry name" value="Asp_carb_tr_reg"/>
    <property type="match status" value="1"/>
</dbReference>
<dbReference type="GO" id="GO:0046872">
    <property type="term" value="F:metal ion binding"/>
    <property type="evidence" value="ECO:0007669"/>
    <property type="project" value="UniProtKB-KW"/>
</dbReference>
<accession>A0A381RJ90</accession>
<dbReference type="EMBL" id="UINC01001940">
    <property type="protein sequence ID" value="SUZ90999.1"/>
    <property type="molecule type" value="Genomic_DNA"/>
</dbReference>
<dbReference type="GO" id="GO:0006221">
    <property type="term" value="P:pyrimidine nucleotide biosynthetic process"/>
    <property type="evidence" value="ECO:0007669"/>
    <property type="project" value="UniProtKB-KW"/>
</dbReference>
<keyword evidence="1" id="KW-0479">Metal-binding</keyword>
<evidence type="ECO:0000256" key="2">
    <source>
        <dbReference type="ARBA" id="ARBA00022833"/>
    </source>
</evidence>
<evidence type="ECO:0000259" key="5">
    <source>
        <dbReference type="Pfam" id="PF02748"/>
    </source>
</evidence>
<dbReference type="Pfam" id="PF02748">
    <property type="entry name" value="PyrI_C"/>
    <property type="match status" value="1"/>
</dbReference>
<dbReference type="GO" id="GO:0006207">
    <property type="term" value="P:'de novo' pyrimidine nucleobase biosynthetic process"/>
    <property type="evidence" value="ECO:0007669"/>
    <property type="project" value="InterPro"/>
</dbReference>
<dbReference type="InterPro" id="IPR036792">
    <property type="entry name" value="Asp_carbatrfase_reg_C_sf"/>
</dbReference>
<sequence>MRRVTAIRNGTVVDHIPAGHALQVIQMLRINMTRTTPVSLVMNVPSDKLGRKDVLKVEDRELNQEELDRLALIAPTASIAIIRNHAVAEKLKVELADDLINIASCSFSNCITKNAREPLPQRLRVISRDPLEVRCYYCGRDQDLEELIENII</sequence>